<dbReference type="EMBL" id="SRSC01000005">
    <property type="protein sequence ID" value="TGU70356.1"/>
    <property type="molecule type" value="Genomic_DNA"/>
</dbReference>
<reference evidence="1 2" key="1">
    <citation type="submission" date="2019-04" db="EMBL/GenBank/DDBJ databases">
        <title>Geobacter oryzae sp. nov., ferric-reducing bacteria isolated from paddy soil.</title>
        <authorList>
            <person name="Xu Z."/>
            <person name="Masuda Y."/>
            <person name="Itoh H."/>
            <person name="Senoo K."/>
        </authorList>
    </citation>
    <scope>NUCLEOTIDE SEQUENCE [LARGE SCALE GENOMIC DNA]</scope>
    <source>
        <strain evidence="1 2">Red111</strain>
    </source>
</reference>
<dbReference type="AlphaFoldDB" id="A0A4S1CBP4"/>
<gene>
    <name evidence="1" type="ORF">E4633_19405</name>
</gene>
<organism evidence="1 2">
    <name type="scientific">Geomonas terrae</name>
    <dbReference type="NCBI Taxonomy" id="2562681"/>
    <lineage>
        <taxon>Bacteria</taxon>
        <taxon>Pseudomonadati</taxon>
        <taxon>Thermodesulfobacteriota</taxon>
        <taxon>Desulfuromonadia</taxon>
        <taxon>Geobacterales</taxon>
        <taxon>Geobacteraceae</taxon>
        <taxon>Geomonas</taxon>
    </lineage>
</organism>
<comment type="caution">
    <text evidence="1">The sequence shown here is derived from an EMBL/GenBank/DDBJ whole genome shotgun (WGS) entry which is preliminary data.</text>
</comment>
<evidence type="ECO:0000313" key="1">
    <source>
        <dbReference type="EMBL" id="TGU70356.1"/>
    </source>
</evidence>
<protein>
    <recommendedName>
        <fullName evidence="3">DUF3160 domain-containing protein</fullName>
    </recommendedName>
</protein>
<accession>A0A4S1CBP4</accession>
<proteinExistence type="predicted"/>
<sequence>MRTTALGKTSPKRILSFIIFCAICLFLAAAPSWGATKKKGHAASAKKEHKTAPAKVAAPVAAPQIREWGPYLDVAYELTYWDKNEIKDWREKRDQEIGETLASYIATWSGKLAPGQKGAERPGEQPQLFRDRDYLRLAIAQTIDYLQSDNPESLAAAAKTIESLKGKASMPEIAYWSGMVKALQALERDDADDFVAQVYGIWNGSVLYIEKNEIATGATSGAVPTNTPFYYRNLINLVVNRAIIARKLDGLNALGPLFVMMNDRNLGEKDSEGKYTKTLVQRIVDGLGAPDSDRYRLNFTVAAIESKRLQQVASSKLDAEGMTESVQKTYERAKTFNDLCFKWAAGPRSSGVVMAAVDYLDMTSFAIPRLADNENAAAYKFFSTLPDQEGRTALLKSMAIFNDIAPYSAGGWERAGYQSRELYLKSTHRLWRAIMELSLWTGDYYLVKLNTTQDAQNIQSYATSMQMALNSYLNFLTAQQGRGFNDVIPDSAYFGAFEASDKVSYAYRRVSEFSTDNGAYNLWFTHRLLSAELFPLSLREVRQTSAALKKDGRYNLYLDYFLPLASRIKQSPAIKKWVSAQRPETATASLAYINAVDKLFAGTAPAEVPTDTQLVASFQSMREEMQRNPDHPTHNLLKLFYLEEIQKNSNFTKLVKEPNRLDRPF</sequence>
<evidence type="ECO:0008006" key="3">
    <source>
        <dbReference type="Google" id="ProtNLM"/>
    </source>
</evidence>
<name>A0A4S1CBP4_9BACT</name>
<evidence type="ECO:0000313" key="2">
    <source>
        <dbReference type="Proteomes" id="UP000306416"/>
    </source>
</evidence>
<dbReference type="RefSeq" id="WP_135872836.1">
    <property type="nucleotide sequence ID" value="NZ_SRSC01000005.1"/>
</dbReference>
<keyword evidence="2" id="KW-1185">Reference proteome</keyword>
<dbReference type="Proteomes" id="UP000306416">
    <property type="component" value="Unassembled WGS sequence"/>
</dbReference>